<keyword evidence="2" id="KW-1185">Reference proteome</keyword>
<evidence type="ECO:0000313" key="1">
    <source>
        <dbReference type="EMBL" id="KDQ21314.1"/>
    </source>
</evidence>
<dbReference type="EMBL" id="KL198016">
    <property type="protein sequence ID" value="KDQ21314.1"/>
    <property type="molecule type" value="Genomic_DNA"/>
</dbReference>
<dbReference type="InParanoid" id="A0A067N0H3"/>
<dbReference type="Proteomes" id="UP000027195">
    <property type="component" value="Unassembled WGS sequence"/>
</dbReference>
<gene>
    <name evidence="1" type="ORF">BOTBODRAFT_198602</name>
</gene>
<accession>A0A067N0H3</accession>
<dbReference type="AlphaFoldDB" id="A0A067N0H3"/>
<proteinExistence type="predicted"/>
<dbReference type="HOGENOM" id="CLU_2372495_0_0_1"/>
<evidence type="ECO:0000313" key="2">
    <source>
        <dbReference type="Proteomes" id="UP000027195"/>
    </source>
</evidence>
<sequence length="95" mass="10615">MTCPIWYLSPGQGTGSVECSGAAPTSQRFRHLSIPGRYSRTGIGLELIPVPAEGRLRKPYPLRQQRARPDWLSGRVLLSLRVELAHHLSSIFSYI</sequence>
<reference evidence="2" key="1">
    <citation type="journal article" date="2014" name="Proc. Natl. Acad. Sci. U.S.A.">
        <title>Extensive sampling of basidiomycete genomes demonstrates inadequacy of the white-rot/brown-rot paradigm for wood decay fungi.</title>
        <authorList>
            <person name="Riley R."/>
            <person name="Salamov A.A."/>
            <person name="Brown D.W."/>
            <person name="Nagy L.G."/>
            <person name="Floudas D."/>
            <person name="Held B.W."/>
            <person name="Levasseur A."/>
            <person name="Lombard V."/>
            <person name="Morin E."/>
            <person name="Otillar R."/>
            <person name="Lindquist E.A."/>
            <person name="Sun H."/>
            <person name="LaButti K.M."/>
            <person name="Schmutz J."/>
            <person name="Jabbour D."/>
            <person name="Luo H."/>
            <person name="Baker S.E."/>
            <person name="Pisabarro A.G."/>
            <person name="Walton J.D."/>
            <person name="Blanchette R.A."/>
            <person name="Henrissat B."/>
            <person name="Martin F."/>
            <person name="Cullen D."/>
            <person name="Hibbett D.S."/>
            <person name="Grigoriev I.V."/>
        </authorList>
    </citation>
    <scope>NUCLEOTIDE SEQUENCE [LARGE SCALE GENOMIC DNA]</scope>
    <source>
        <strain evidence="2">FD-172 SS1</strain>
    </source>
</reference>
<name>A0A067N0H3_BOTB1</name>
<protein>
    <submittedName>
        <fullName evidence="1">Uncharacterized protein</fullName>
    </submittedName>
</protein>
<organism evidence="1 2">
    <name type="scientific">Botryobasidium botryosum (strain FD-172 SS1)</name>
    <dbReference type="NCBI Taxonomy" id="930990"/>
    <lineage>
        <taxon>Eukaryota</taxon>
        <taxon>Fungi</taxon>
        <taxon>Dikarya</taxon>
        <taxon>Basidiomycota</taxon>
        <taxon>Agaricomycotina</taxon>
        <taxon>Agaricomycetes</taxon>
        <taxon>Cantharellales</taxon>
        <taxon>Botryobasidiaceae</taxon>
        <taxon>Botryobasidium</taxon>
    </lineage>
</organism>